<keyword evidence="2" id="KW-1185">Reference proteome</keyword>
<protein>
    <submittedName>
        <fullName evidence="1">Uncharacterized protein</fullName>
    </submittedName>
</protein>
<name>A0A3L8S7E8_CHLGU</name>
<dbReference type="PROSITE" id="PS51257">
    <property type="entry name" value="PROKAR_LIPOPROTEIN"/>
    <property type="match status" value="1"/>
</dbReference>
<comment type="caution">
    <text evidence="1">The sequence shown here is derived from an EMBL/GenBank/DDBJ whole genome shotgun (WGS) entry which is preliminary data.</text>
</comment>
<gene>
    <name evidence="1" type="ORF">DV515_00011123</name>
</gene>
<dbReference type="EMBL" id="QUSF01000045">
    <property type="protein sequence ID" value="RLV98103.1"/>
    <property type="molecule type" value="Genomic_DNA"/>
</dbReference>
<proteinExistence type="predicted"/>
<evidence type="ECO:0000313" key="1">
    <source>
        <dbReference type="EMBL" id="RLV98103.1"/>
    </source>
</evidence>
<dbReference type="Proteomes" id="UP000276834">
    <property type="component" value="Unassembled WGS sequence"/>
</dbReference>
<dbReference type="AlphaFoldDB" id="A0A3L8S7E8"/>
<accession>A0A3L8S7E8</accession>
<evidence type="ECO:0000313" key="2">
    <source>
        <dbReference type="Proteomes" id="UP000276834"/>
    </source>
</evidence>
<reference evidence="1 2" key="1">
    <citation type="journal article" date="2018" name="Proc. R. Soc. B">
        <title>A non-coding region near Follistatin controls head colour polymorphism in the Gouldian finch.</title>
        <authorList>
            <person name="Toomey M.B."/>
            <person name="Marques C.I."/>
            <person name="Andrade P."/>
            <person name="Araujo P.M."/>
            <person name="Sabatino S."/>
            <person name="Gazda M.A."/>
            <person name="Afonso S."/>
            <person name="Lopes R.J."/>
            <person name="Corbo J.C."/>
            <person name="Carneiro M."/>
        </authorList>
    </citation>
    <scope>NUCLEOTIDE SEQUENCE [LARGE SCALE GENOMIC DNA]</scope>
    <source>
        <strain evidence="1">Red01</strain>
        <tissue evidence="1">Muscle</tissue>
    </source>
</reference>
<organism evidence="1 2">
    <name type="scientific">Chloebia gouldiae</name>
    <name type="common">Gouldian finch</name>
    <name type="synonym">Erythrura gouldiae</name>
    <dbReference type="NCBI Taxonomy" id="44316"/>
    <lineage>
        <taxon>Eukaryota</taxon>
        <taxon>Metazoa</taxon>
        <taxon>Chordata</taxon>
        <taxon>Craniata</taxon>
        <taxon>Vertebrata</taxon>
        <taxon>Euteleostomi</taxon>
        <taxon>Archelosauria</taxon>
        <taxon>Archosauria</taxon>
        <taxon>Dinosauria</taxon>
        <taxon>Saurischia</taxon>
        <taxon>Theropoda</taxon>
        <taxon>Coelurosauria</taxon>
        <taxon>Aves</taxon>
        <taxon>Neognathae</taxon>
        <taxon>Neoaves</taxon>
        <taxon>Telluraves</taxon>
        <taxon>Australaves</taxon>
        <taxon>Passeriformes</taxon>
        <taxon>Passeroidea</taxon>
        <taxon>Passeridae</taxon>
        <taxon>Chloebia</taxon>
    </lineage>
</organism>
<sequence>MKAAVDLTIIKTEKVDIELFPSPGVNSAAAGCGYCSEPSPGQNKGCCSHTGGVWLLADPGCSAPLYPAQVRWRMELGGPAGKKSK</sequence>